<dbReference type="InterPro" id="IPR003772">
    <property type="entry name" value="YceD"/>
</dbReference>
<evidence type="ECO:0000313" key="3">
    <source>
        <dbReference type="Proteomes" id="UP001154255"/>
    </source>
</evidence>
<dbReference type="Pfam" id="PF02620">
    <property type="entry name" value="YceD"/>
    <property type="match status" value="1"/>
</dbReference>
<comment type="caution">
    <text evidence="2">The sequence shown here is derived from an EMBL/GenBank/DDBJ whole genome shotgun (WGS) entry which is preliminary data.</text>
</comment>
<sequence>MKACCEFSRKVQINQIQKKPLTVKIEANEDEKQALAKRFSIPEVQSLLCTYQLKYYHGRQVRAVGEMRAEVIQNCVISLEDFLVKMNESFELHFIPSDKLSSELEEIDDPDVIPYENDVIDLGEVTAEQLALFLDPYPHKTDADQPNPLILSENEVEIVSNKEPKENPFKVLEQLKILNKDKKKS</sequence>
<dbReference type="RefSeq" id="WP_271788910.1">
    <property type="nucleotide sequence ID" value="NZ_CAMXCJ010000001.1"/>
</dbReference>
<protein>
    <submittedName>
        <fullName evidence="2">Uncharacterized in bacteria (YceD (PUBMED:27574185</fullName>
    </submittedName>
</protein>
<dbReference type="Proteomes" id="UP001154259">
    <property type="component" value="Unassembled WGS sequence"/>
</dbReference>
<dbReference type="EMBL" id="CAMXCS010000001">
    <property type="protein sequence ID" value="CAI3929959.1"/>
    <property type="molecule type" value="Genomic_DNA"/>
</dbReference>
<name>A0A9W4TKN8_9PROT</name>
<reference evidence="2" key="1">
    <citation type="submission" date="2022-10" db="EMBL/GenBank/DDBJ databases">
        <authorList>
            <person name="Botero Cardona J."/>
        </authorList>
    </citation>
    <scope>NUCLEOTIDE SEQUENCE</scope>
    <source>
        <strain evidence="2">LMG 31819</strain>
        <strain evidence="1">R-53529</strain>
    </source>
</reference>
<accession>A0A9W4TKN8</accession>
<dbReference type="AlphaFoldDB" id="A0A9W4TKN8"/>
<evidence type="ECO:0000313" key="1">
    <source>
        <dbReference type="EMBL" id="CAI3929959.1"/>
    </source>
</evidence>
<keyword evidence="4" id="KW-1185">Reference proteome</keyword>
<gene>
    <name evidence="1" type="ORF">R53529_LOCUS464</name>
    <name evidence="2" type="ORF">R53530_LOCUS637</name>
</gene>
<dbReference type="Proteomes" id="UP001154255">
    <property type="component" value="Unassembled WGS sequence"/>
</dbReference>
<evidence type="ECO:0000313" key="2">
    <source>
        <dbReference type="EMBL" id="CAI3930942.1"/>
    </source>
</evidence>
<organism evidence="2 3">
    <name type="scientific">Commensalibacter communis</name>
    <dbReference type="NCBI Taxonomy" id="2972786"/>
    <lineage>
        <taxon>Bacteria</taxon>
        <taxon>Pseudomonadati</taxon>
        <taxon>Pseudomonadota</taxon>
        <taxon>Alphaproteobacteria</taxon>
        <taxon>Acetobacterales</taxon>
        <taxon>Acetobacteraceae</taxon>
    </lineage>
</organism>
<proteinExistence type="predicted"/>
<dbReference type="EMBL" id="CAMXCM010000001">
    <property type="protein sequence ID" value="CAI3930942.1"/>
    <property type="molecule type" value="Genomic_DNA"/>
</dbReference>
<evidence type="ECO:0000313" key="4">
    <source>
        <dbReference type="Proteomes" id="UP001154259"/>
    </source>
</evidence>